<evidence type="ECO:0000259" key="1">
    <source>
        <dbReference type="Pfam" id="PF19501"/>
    </source>
</evidence>
<dbReference type="VEuPathDB" id="FungiDB:TSTA_061120"/>
<sequence>MPILTWLGDPPSHTTGTTFGVPWEQGRYLPGCGSLVCFDSNRQRLPLQSWINAYWPDGSIKWTGHALPGVSNYPARISVEYRSSTPFHSKENSVRHDLSVCRIKVNSASESLDVDTGKIKIVHSGTGKVVAQQGHLIYQHQSSMAVDEETSYNNNISHYTLKGEIENVEIEHKGPYRIVVRIEGKYQRPASLDETPSAASGCLPFILRFYLYANSDTIRLVHTIIYDRNPEEHFIRGIGIRFQIPLKDEPQYDRHVRFAGEDGIFHEAVQNVTGLWKDPGIDIRMSQISGRPTPALDQWNTDFGSGLRWVPKWNDFTLLQLSPDGYTMRKRTNSGNSWVNIPGGTKANGLVYLGGSHNGGLGIGMRYFWERYPTQLDIRNAATDLGDVTLWIYSPAAGPMDMRPYHDGLGEKTYDDQLDAMRITYEDWEPGTGTPYGISRTNEIYLYAFDNTPSTAVLSKLVSNMRDTPLLIADSEYIHSTKAFGQYWKPFLTSIHTITEPIPKAQDILRNLEFLFNFYQTQIAQRRWYGFWDHGDIMHTYDGDRHTWRYDVGGYAWDNSELSPDLWLWLYFLCTQRADVYRVAESLTRHTSEVDMYHLGPYKGLGTRHGVQHWSDSCKQGRVSNVLYRKFFYYLTGGDERTGQIIRETLDSEKTYFTLDPYRKVRKDRSRVTLEPEKGVLISLGTDWSALAGAWMMEWERKGSEWKKYREKLFNSIKGINSLTNGFVTGQALLHIQSGGISPPPSDPQNAGIVQVGHLSAMFGLVETCAELLDLELYEQIEHTILNDFRSKWLDYCMYYNARSDAQVSRYGVAFPKLILRQGHSRLTAYVARTLGKEELARRAWKEFYEGDGYEASLPWTAEHKSGSEFPVPMDEASWVSTNITALYGLAAIQNIAFVAQYLMT</sequence>
<evidence type="ECO:0000259" key="3">
    <source>
        <dbReference type="Pfam" id="PF21346"/>
    </source>
</evidence>
<dbReference type="PANTHER" id="PTHR40081:SF1">
    <property type="entry name" value="TAT PATHWAY SIGNAL SEQUENCE DOMAIN PROTEIN"/>
    <property type="match status" value="1"/>
</dbReference>
<dbReference type="Pfam" id="PF19501">
    <property type="entry name" value="PcRGLX_1st"/>
    <property type="match status" value="1"/>
</dbReference>
<dbReference type="InterPro" id="IPR048330">
    <property type="entry name" value="PcRGLX/YetA_2nd"/>
</dbReference>
<dbReference type="InParanoid" id="B8LV00"/>
<dbReference type="PANTHER" id="PTHR40081">
    <property type="entry name" value="CONCANAVALIN A-LIKE LECTIN/GLUCANASE"/>
    <property type="match status" value="1"/>
</dbReference>
<dbReference type="InterPro" id="IPR048331">
    <property type="entry name" value="PcRGLX/YetA_3rd"/>
</dbReference>
<organism evidence="4 5">
    <name type="scientific">Talaromyces stipitatus (strain ATCC 10500 / CBS 375.48 / QM 6759 / NRRL 1006)</name>
    <name type="common">Penicillium stipitatum</name>
    <dbReference type="NCBI Taxonomy" id="441959"/>
    <lineage>
        <taxon>Eukaryota</taxon>
        <taxon>Fungi</taxon>
        <taxon>Dikarya</taxon>
        <taxon>Ascomycota</taxon>
        <taxon>Pezizomycotina</taxon>
        <taxon>Eurotiomycetes</taxon>
        <taxon>Eurotiomycetidae</taxon>
        <taxon>Eurotiales</taxon>
        <taxon>Trichocomaceae</taxon>
        <taxon>Talaromyces</taxon>
        <taxon>Talaromyces sect. Talaromyces</taxon>
    </lineage>
</organism>
<accession>B8LV00</accession>
<proteinExistence type="predicted"/>
<dbReference type="RefSeq" id="XP_002340008.1">
    <property type="nucleotide sequence ID" value="XM_002339967.1"/>
</dbReference>
<keyword evidence="5" id="KW-1185">Reference proteome</keyword>
<protein>
    <submittedName>
        <fullName evidence="4">Uncharacterized protein</fullName>
    </submittedName>
</protein>
<dbReference type="InterPro" id="IPR048329">
    <property type="entry name" value="PcRGLX_1st"/>
</dbReference>
<dbReference type="EMBL" id="EQ962652">
    <property type="protein sequence ID" value="EED22621.1"/>
    <property type="molecule type" value="Genomic_DNA"/>
</dbReference>
<dbReference type="PhylomeDB" id="B8LV00"/>
<dbReference type="eggNOG" id="ENOG502RK4D">
    <property type="taxonomic scope" value="Eukaryota"/>
</dbReference>
<dbReference type="Pfam" id="PF21346">
    <property type="entry name" value="PcRGLX_3rd"/>
    <property type="match status" value="1"/>
</dbReference>
<evidence type="ECO:0000259" key="2">
    <source>
        <dbReference type="Pfam" id="PF21345"/>
    </source>
</evidence>
<feature type="domain" description="PcRGLX/YetA-like N-terminal RIFT barrel" evidence="1">
    <location>
        <begin position="4"/>
        <end position="79"/>
    </location>
</feature>
<feature type="domain" description="PcRGLX/YetA-like central beta-sandwich" evidence="2">
    <location>
        <begin position="119"/>
        <end position="461"/>
    </location>
</feature>
<dbReference type="AlphaFoldDB" id="B8LV00"/>
<dbReference type="Proteomes" id="UP000001745">
    <property type="component" value="Unassembled WGS sequence"/>
</dbReference>
<evidence type="ECO:0000313" key="5">
    <source>
        <dbReference type="Proteomes" id="UP000001745"/>
    </source>
</evidence>
<evidence type="ECO:0000313" key="4">
    <source>
        <dbReference type="EMBL" id="EED22621.1"/>
    </source>
</evidence>
<dbReference type="OMA" id="MDLRFYH"/>
<dbReference type="InterPro" id="IPR045793">
    <property type="entry name" value="PcRGLX/YetA-like"/>
</dbReference>
<reference evidence="5" key="1">
    <citation type="journal article" date="2015" name="Genome Announc.">
        <title>Genome sequence of the AIDS-associated pathogen Penicillium marneffei (ATCC18224) and its near taxonomic relative Talaromyces stipitatus (ATCC10500).</title>
        <authorList>
            <person name="Nierman W.C."/>
            <person name="Fedorova-Abrams N.D."/>
            <person name="Andrianopoulos A."/>
        </authorList>
    </citation>
    <scope>NUCLEOTIDE SEQUENCE [LARGE SCALE GENOMIC DNA]</scope>
    <source>
        <strain evidence="5">ATCC 10500 / CBS 375.48 / QM 6759 / NRRL 1006</strain>
    </source>
</reference>
<feature type="domain" description="PcRGLX/YetA-like C-terminal alpha/alpha toroid" evidence="3">
    <location>
        <begin position="469"/>
        <end position="902"/>
    </location>
</feature>
<dbReference type="HOGENOM" id="CLU_005777_0_0_1"/>
<dbReference type="GeneID" id="8101239"/>
<gene>
    <name evidence="4" type="ORF">TSTA_061120</name>
</gene>
<dbReference type="OrthoDB" id="4798501at2759"/>
<name>B8LV00_TALSN</name>
<dbReference type="Gene3D" id="2.70.98.30">
    <property type="entry name" value="Golgi alpha-mannosidase II, domain 4"/>
    <property type="match status" value="1"/>
</dbReference>
<dbReference type="Pfam" id="PF21345">
    <property type="entry name" value="PcRGLX_2nd"/>
    <property type="match status" value="1"/>
</dbReference>